<dbReference type="Proteomes" id="UP001143480">
    <property type="component" value="Unassembled WGS sequence"/>
</dbReference>
<feature type="compositionally biased region" description="Polar residues" evidence="1">
    <location>
        <begin position="283"/>
        <end position="293"/>
    </location>
</feature>
<name>A0A9W6KM90_9ACTN</name>
<feature type="compositionally biased region" description="Polar residues" evidence="1">
    <location>
        <begin position="310"/>
        <end position="321"/>
    </location>
</feature>
<dbReference type="RefSeq" id="WP_271189464.1">
    <property type="nucleotide sequence ID" value="NZ_BSFP01000026.1"/>
</dbReference>
<reference evidence="2" key="1">
    <citation type="journal article" date="2014" name="Int. J. Syst. Evol. Microbiol.">
        <title>Complete genome sequence of Corynebacterium casei LMG S-19264T (=DSM 44701T), isolated from a smear-ripened cheese.</title>
        <authorList>
            <consortium name="US DOE Joint Genome Institute (JGI-PGF)"/>
            <person name="Walter F."/>
            <person name="Albersmeier A."/>
            <person name="Kalinowski J."/>
            <person name="Ruckert C."/>
        </authorList>
    </citation>
    <scope>NUCLEOTIDE SEQUENCE</scope>
    <source>
        <strain evidence="2">VKM Ac-1321</strain>
    </source>
</reference>
<feature type="region of interest" description="Disordered" evidence="1">
    <location>
        <begin position="283"/>
        <end position="321"/>
    </location>
</feature>
<dbReference type="EMBL" id="BSFP01000026">
    <property type="protein sequence ID" value="GLL02856.1"/>
    <property type="molecule type" value="Genomic_DNA"/>
</dbReference>
<protein>
    <submittedName>
        <fullName evidence="2">Uncharacterized protein</fullName>
    </submittedName>
</protein>
<gene>
    <name evidence="2" type="ORF">GCM10017581_045980</name>
</gene>
<proteinExistence type="predicted"/>
<feature type="compositionally biased region" description="Basic and acidic residues" evidence="1">
    <location>
        <begin position="294"/>
        <end position="306"/>
    </location>
</feature>
<dbReference type="AlphaFoldDB" id="A0A9W6KM90"/>
<evidence type="ECO:0000256" key="1">
    <source>
        <dbReference type="SAM" id="MobiDB-lite"/>
    </source>
</evidence>
<accession>A0A9W6KM90</accession>
<reference evidence="2" key="2">
    <citation type="submission" date="2023-01" db="EMBL/GenBank/DDBJ databases">
        <authorList>
            <person name="Sun Q."/>
            <person name="Evtushenko L."/>
        </authorList>
    </citation>
    <scope>NUCLEOTIDE SEQUENCE</scope>
    <source>
        <strain evidence="2">VKM Ac-1321</strain>
    </source>
</reference>
<organism evidence="2 3">
    <name type="scientific">Dactylosporangium matsuzakiense</name>
    <dbReference type="NCBI Taxonomy" id="53360"/>
    <lineage>
        <taxon>Bacteria</taxon>
        <taxon>Bacillati</taxon>
        <taxon>Actinomycetota</taxon>
        <taxon>Actinomycetes</taxon>
        <taxon>Micromonosporales</taxon>
        <taxon>Micromonosporaceae</taxon>
        <taxon>Dactylosporangium</taxon>
    </lineage>
</organism>
<evidence type="ECO:0000313" key="3">
    <source>
        <dbReference type="Proteomes" id="UP001143480"/>
    </source>
</evidence>
<comment type="caution">
    <text evidence="2">The sequence shown here is derived from an EMBL/GenBank/DDBJ whole genome shotgun (WGS) entry which is preliminary data.</text>
</comment>
<sequence>MFDLFKDVAQYNGVPPYASELYGVYQPLLGWRSALTQKWLQGPAAPDPRIRRILDARIQPGPIEVDPDHSVALPLAVGNGRSPYRVYLAKELNSEVVRLVRDRVQQWADDHQGALPIGAQWRQLINVDDLMEPERGILRRANDIVRARLWSAVTQSPPDKLQSAIAAMRAQLLDRMQYESQIAALLVFYAEGQSGYSPADLAKLYAVKEAAPLADVFAGSDPLADIDPRSDGGALSPVGMVHLFRQYFFDLGTFLGEAVEHVWLAPGTTLELMEISTRRTLVEQTTEQSLESTIRSERAESSKDEYSQAVKEQNQTSTKLGVSQSNTVNAYVYQGTVSASFGVESTRSSAREETHKRTHEVAEKVAGEIKQSYKSVFRTVTETTDTRSRRYLLTNPGTELVNYELRRKMRRVGVQLQDIGSRLCWQVFVDDPGAVLGLGDLVHVVSEPDLSHIKEPEKLPAPATITKKVVVPLGFQPLLDYWNNKAQYEYETFYEGRHIGHIWADEDDDDSQIVIEFGPFTFEPPQTGYKFRTSDIRLVNVQGNKMAALRNFEPVGDNAFKVIMQRLNFGGENQINLEVELVYDPTDDERKRVDDANKAAAAKYDQEKAEAIRLTYVNAVRQRITDARGIAARPSWDLRDEERTVVYRRLIEQLMLDTWKTPDGSARRRTAHVRSEIVRSLFDIDSMLYFVAPEWWLPRQAPEPWSKRIPPETPAGQQPAGLAPLALAAADTVGFGGVDEKRAANYPITEQSKPAKLGSSLGWLLQLDGDNLRNAFLNAPWVKAVIPIRPGREQAALNWLKAVEGSEGWDGEYLGEDDPEFVGKTIGEVLDIVADRLAKANGAVGQTLAADRVFEHGFDHLAAGFDATLPAQNVFSQWLSIVPTDQIVAQQYEPTDLTKP</sequence>
<keyword evidence="3" id="KW-1185">Reference proteome</keyword>
<evidence type="ECO:0000313" key="2">
    <source>
        <dbReference type="EMBL" id="GLL02856.1"/>
    </source>
</evidence>